<evidence type="ECO:0000313" key="2">
    <source>
        <dbReference type="Proteomes" id="UP000566440"/>
    </source>
</evidence>
<dbReference type="PANTHER" id="PTHR22605">
    <property type="entry name" value="RZ-TYPE DOMAIN-CONTAINING PROTEIN"/>
    <property type="match status" value="1"/>
</dbReference>
<feature type="non-terminal residue" evidence="1">
    <location>
        <position position="79"/>
    </location>
</feature>
<organism evidence="1 2">
    <name type="scientific">Galbula dea</name>
    <dbReference type="NCBI Taxonomy" id="1109041"/>
    <lineage>
        <taxon>Eukaryota</taxon>
        <taxon>Metazoa</taxon>
        <taxon>Chordata</taxon>
        <taxon>Craniata</taxon>
        <taxon>Vertebrata</taxon>
        <taxon>Euteleostomi</taxon>
        <taxon>Archelosauria</taxon>
        <taxon>Archosauria</taxon>
        <taxon>Dinosauria</taxon>
        <taxon>Saurischia</taxon>
        <taxon>Theropoda</taxon>
        <taxon>Coelurosauria</taxon>
        <taxon>Aves</taxon>
        <taxon>Neognathae</taxon>
        <taxon>Neoaves</taxon>
        <taxon>Telluraves</taxon>
        <taxon>Coraciimorphae</taxon>
        <taxon>Piciformes</taxon>
        <taxon>Galbulidae</taxon>
        <taxon>Galbula</taxon>
    </lineage>
</organism>
<sequence length="79" mass="9322">YQYLSRYKRKDDLDYFTFVPGSVQGTEKECLECLMDFCRGGNLSWTELSNFTHFLNFQLKKCEKSVFCSPVVLKDLRGF</sequence>
<dbReference type="PANTHER" id="PTHR22605:SF16">
    <property type="entry name" value="E3 UBIQUITIN-PROTEIN LIGASE RNF213"/>
    <property type="match status" value="1"/>
</dbReference>
<dbReference type="GO" id="GO:0016874">
    <property type="term" value="F:ligase activity"/>
    <property type="evidence" value="ECO:0007669"/>
    <property type="project" value="UniProtKB-KW"/>
</dbReference>
<comment type="caution">
    <text evidence="1">The sequence shown here is derived from an EMBL/GenBank/DDBJ whole genome shotgun (WGS) entry which is preliminary data.</text>
</comment>
<keyword evidence="1" id="KW-0436">Ligase</keyword>
<dbReference type="GO" id="GO:0004842">
    <property type="term" value="F:ubiquitin-protein transferase activity"/>
    <property type="evidence" value="ECO:0007669"/>
    <property type="project" value="InterPro"/>
</dbReference>
<feature type="non-terminal residue" evidence="1">
    <location>
        <position position="1"/>
    </location>
</feature>
<dbReference type="AlphaFoldDB" id="A0A7K9SMZ9"/>
<evidence type="ECO:0000313" key="1">
    <source>
        <dbReference type="EMBL" id="NXI36896.1"/>
    </source>
</evidence>
<proteinExistence type="predicted"/>
<reference evidence="1 2" key="1">
    <citation type="submission" date="2019-09" db="EMBL/GenBank/DDBJ databases">
        <title>Bird 10,000 Genomes (B10K) Project - Family phase.</title>
        <authorList>
            <person name="Zhang G."/>
        </authorList>
    </citation>
    <scope>NUCLEOTIDE SEQUENCE [LARGE SCALE GENOMIC DNA]</scope>
    <source>
        <strain evidence="1">B10K-DU-001-62</strain>
        <tissue evidence="1">Muscle</tissue>
    </source>
</reference>
<gene>
    <name evidence="1" type="primary">Rnf213_0</name>
    <name evidence="1" type="ORF">GALDEA_R15576</name>
</gene>
<accession>A0A7K9SMZ9</accession>
<dbReference type="Proteomes" id="UP000566440">
    <property type="component" value="Unassembled WGS sequence"/>
</dbReference>
<name>A0A7K9SMZ9_9PICI</name>
<dbReference type="EMBL" id="VWZX01001962">
    <property type="protein sequence ID" value="NXI36896.1"/>
    <property type="molecule type" value="Genomic_DNA"/>
</dbReference>
<dbReference type="OrthoDB" id="2423195at2759"/>
<protein>
    <submittedName>
        <fullName evidence="1">RN213 ligase</fullName>
    </submittedName>
</protein>
<dbReference type="InterPro" id="IPR031248">
    <property type="entry name" value="RNF213"/>
</dbReference>
<keyword evidence="2" id="KW-1185">Reference proteome</keyword>
<dbReference type="GO" id="GO:0016887">
    <property type="term" value="F:ATP hydrolysis activity"/>
    <property type="evidence" value="ECO:0007669"/>
    <property type="project" value="InterPro"/>
</dbReference>